<feature type="transmembrane region" description="Helical" evidence="1">
    <location>
        <begin position="21"/>
        <end position="40"/>
    </location>
</feature>
<keyword evidence="1" id="KW-1133">Transmembrane helix</keyword>
<proteinExistence type="predicted"/>
<reference evidence="3" key="1">
    <citation type="submission" date="2009-07" db="EMBL/GenBank/DDBJ databases">
        <title>Complete sequence of Methylotenera mobilis JLW8.</title>
        <authorList>
            <consortium name="US DOE Joint Genome Institute"/>
            <person name="Lucas S."/>
            <person name="Copeland A."/>
            <person name="Lapidus A."/>
            <person name="Glavina del Rio T."/>
            <person name="Tice H."/>
            <person name="Bruce D."/>
            <person name="Goodwin L."/>
            <person name="Pitluck S."/>
            <person name="LaButti K.M."/>
            <person name="Clum A."/>
            <person name="Larimer F."/>
            <person name="Land M."/>
            <person name="Hauser L."/>
            <person name="Kyrpides N."/>
            <person name="Mikhailova N."/>
            <person name="Kayluzhnaya M."/>
            <person name="Chistoserdova L."/>
        </authorList>
    </citation>
    <scope>NUCLEOTIDE SEQUENCE [LARGE SCALE GENOMIC DNA]</scope>
    <source>
        <strain evidence="3">JLW8 / ATCC BAA-1282 / DSM 17540</strain>
    </source>
</reference>
<keyword evidence="3" id="KW-1185">Reference proteome</keyword>
<reference evidence="2 3" key="2">
    <citation type="journal article" date="2011" name="J. Bacteriol.">
        <title>Genomes of three methylotrophs from a single niche uncover genetic and metabolic divergence of Methylophilaceae.</title>
        <authorList>
            <person name="Lapidus A."/>
            <person name="Clum A."/>
            <person name="Labutti K."/>
            <person name="Kaluzhnaya M.G."/>
            <person name="Lim S."/>
            <person name="Beck D.A."/>
            <person name="Glavina Del Rio T."/>
            <person name="Nolan M."/>
            <person name="Mavromatis K."/>
            <person name="Huntemann M."/>
            <person name="Lucas S."/>
            <person name="Lidstrom M.E."/>
            <person name="Ivanova N."/>
            <person name="Chistoserdova L."/>
        </authorList>
    </citation>
    <scope>NUCLEOTIDE SEQUENCE [LARGE SCALE GENOMIC DNA]</scope>
    <source>
        <strain evidence="3">JLW8 / ATCC BAA-1282 / DSM 17540</strain>
    </source>
</reference>
<sequence length="168" mass="18132">MKCFISSSRCNFLSINAWVKTCHVMVIALFLAFGIGTVVAQPSIIKSPAAIAGDEMTKLSNGGLHVRESGFEESVLVFRPVSSDRVESAKLGNDSGAELGGSGVKFIEPEVKVSHVADKTGKQNRADNDVAVSNNVGDKFWHWIVIFLICISPYIGYAQREVDTNLGV</sequence>
<accession>C6WWI7</accession>
<organism evidence="2 3">
    <name type="scientific">Methylotenera mobilis (strain JLW8 / ATCC BAA-1282 / DSM 17540)</name>
    <dbReference type="NCBI Taxonomy" id="583345"/>
    <lineage>
        <taxon>Bacteria</taxon>
        <taxon>Pseudomonadati</taxon>
        <taxon>Pseudomonadota</taxon>
        <taxon>Betaproteobacteria</taxon>
        <taxon>Nitrosomonadales</taxon>
        <taxon>Methylophilaceae</taxon>
        <taxon>Methylotenera</taxon>
    </lineage>
</organism>
<keyword evidence="1" id="KW-0812">Transmembrane</keyword>
<gene>
    <name evidence="2" type="ordered locus">Mmol_1380</name>
</gene>
<name>C6WWI7_METML</name>
<dbReference type="KEGG" id="mmb:Mmol_1380"/>
<evidence type="ECO:0000313" key="3">
    <source>
        <dbReference type="Proteomes" id="UP000002742"/>
    </source>
</evidence>
<dbReference type="EMBL" id="CP001672">
    <property type="protein sequence ID" value="ACT48286.1"/>
    <property type="molecule type" value="Genomic_DNA"/>
</dbReference>
<evidence type="ECO:0000313" key="2">
    <source>
        <dbReference type="EMBL" id="ACT48286.1"/>
    </source>
</evidence>
<dbReference type="Proteomes" id="UP000002742">
    <property type="component" value="Chromosome"/>
</dbReference>
<dbReference type="STRING" id="583345.Mmol_1380"/>
<dbReference type="HOGENOM" id="CLU_1584564_0_0_4"/>
<keyword evidence="1" id="KW-0472">Membrane</keyword>
<dbReference type="AlphaFoldDB" id="C6WWI7"/>
<protein>
    <submittedName>
        <fullName evidence="2">Uncharacterized protein</fullName>
    </submittedName>
</protein>
<feature type="transmembrane region" description="Helical" evidence="1">
    <location>
        <begin position="140"/>
        <end position="157"/>
    </location>
</feature>
<evidence type="ECO:0000256" key="1">
    <source>
        <dbReference type="SAM" id="Phobius"/>
    </source>
</evidence>